<dbReference type="Pfam" id="PF01079">
    <property type="entry name" value="Hint"/>
    <property type="match status" value="1"/>
</dbReference>
<organism evidence="4 5">
    <name type="scientific">Pristionchus pacificus</name>
    <name type="common">Parasitic nematode worm</name>
    <dbReference type="NCBI Taxonomy" id="54126"/>
    <lineage>
        <taxon>Eukaryota</taxon>
        <taxon>Metazoa</taxon>
        <taxon>Ecdysozoa</taxon>
        <taxon>Nematoda</taxon>
        <taxon>Chromadorea</taxon>
        <taxon>Rhabditida</taxon>
        <taxon>Rhabditina</taxon>
        <taxon>Diplogasteromorpha</taxon>
        <taxon>Diplogasteroidea</taxon>
        <taxon>Neodiplogasteridae</taxon>
        <taxon>Pristionchus</taxon>
    </lineage>
</organism>
<evidence type="ECO:0000256" key="1">
    <source>
        <dbReference type="ARBA" id="ARBA00004239"/>
    </source>
</evidence>
<name>A0A2A6B4G8_PRIPA</name>
<dbReference type="GO" id="GO:0048731">
    <property type="term" value="P:system development"/>
    <property type="evidence" value="ECO:0007669"/>
    <property type="project" value="UniProtKB-ARBA"/>
</dbReference>
<dbReference type="CDD" id="cd00081">
    <property type="entry name" value="Hint"/>
    <property type="match status" value="1"/>
</dbReference>
<dbReference type="GO" id="GO:0007267">
    <property type="term" value="P:cell-cell signaling"/>
    <property type="evidence" value="ECO:0007669"/>
    <property type="project" value="InterPro"/>
</dbReference>
<protein>
    <submittedName>
        <fullName evidence="4">Wrt-4</fullName>
    </submittedName>
</protein>
<evidence type="ECO:0000256" key="2">
    <source>
        <dbReference type="ARBA" id="ARBA00022473"/>
    </source>
</evidence>
<dbReference type="GO" id="GO:0016539">
    <property type="term" value="P:intein-mediated protein splicing"/>
    <property type="evidence" value="ECO:0007669"/>
    <property type="project" value="InterPro"/>
</dbReference>
<gene>
    <name evidence="4" type="primary">WBGene00096558</name>
</gene>
<dbReference type="AlphaFoldDB" id="A0A2A6B4G8"/>
<keyword evidence="5" id="KW-1185">Reference proteome</keyword>
<proteinExistence type="predicted"/>
<dbReference type="InterPro" id="IPR003587">
    <property type="entry name" value="Hint_dom_N"/>
</dbReference>
<dbReference type="InterPro" id="IPR052140">
    <property type="entry name" value="Dev_Signal_Hedgehog-like"/>
</dbReference>
<evidence type="ECO:0000256" key="3">
    <source>
        <dbReference type="ARBA" id="ARBA00022729"/>
    </source>
</evidence>
<keyword evidence="2" id="KW-0217">Developmental protein</keyword>
<dbReference type="SMART" id="SM00306">
    <property type="entry name" value="HintN"/>
    <property type="match status" value="1"/>
</dbReference>
<dbReference type="GO" id="GO:0031012">
    <property type="term" value="C:extracellular matrix"/>
    <property type="evidence" value="ECO:0000318"/>
    <property type="project" value="GO_Central"/>
</dbReference>
<sequence length="530" mass="57750">MLRLLTSSLLVALSSASFCGDSAIPFSLEILGNGQPILGCARPTCFGWAPTGKPASNTGSFYRINNNADGFIRNGIEQIPAFGPADPRYYRSQTAICEQAFASQNCPGLNQWVSGIAPLVNVTAFPTVVQCCSFDGLLQSEDRGLATVKGGQIVQGGEVVSSGVQVGFDYISDLVKIVRADGSLQYDVSIRRMPCTDYTQPAVTNKIYKGTEGGAQAFQDPNVEVEQPLPLPIQGGPQAPQAPTAGTQNAILEEVVQEEAFQLPPGTQFQPALQPPPVQQPPLQPAPIMFQAPQFVPQAPQYYSPPVSYYSGGGGGGQWCFSADMTVFMLDGTRKRMDELKRNDWVLAVNEDQLEFVPVEFWLHRVPEQVAEFNEFELDDGRIIKLTDKHYIFKGDCSRVGTGPVPMSAISDEAITADQVHVGDCLYAHGRDRNMHEVRIVRKARVTQTGIYAPMTASGRIVVNGIHASCHNIMQAHSMGHTVFGYFDILNDVYDSLFGYNSNEIVETPTGLNTILQMADLFMPKNLVTL</sequence>
<dbReference type="Gene3D" id="2.170.16.10">
    <property type="entry name" value="Hedgehog/Intein (Hint) domain"/>
    <property type="match status" value="1"/>
</dbReference>
<accession>A0A8R1YB84</accession>
<dbReference type="InterPro" id="IPR036844">
    <property type="entry name" value="Hint_dom_sf"/>
</dbReference>
<dbReference type="SMART" id="SM00305">
    <property type="entry name" value="HintC"/>
    <property type="match status" value="1"/>
</dbReference>
<dbReference type="InterPro" id="IPR001657">
    <property type="entry name" value="Hedgehog"/>
</dbReference>
<evidence type="ECO:0000313" key="4">
    <source>
        <dbReference type="EnsemblMetazoa" id="PPA07004.1"/>
    </source>
</evidence>
<evidence type="ECO:0000313" key="5">
    <source>
        <dbReference type="Proteomes" id="UP000005239"/>
    </source>
</evidence>
<keyword evidence="3" id="KW-0732">Signal</keyword>
<dbReference type="PANTHER" id="PTHR46706">
    <property type="entry name" value="PROTEIN QUA-1-RELATED"/>
    <property type="match status" value="1"/>
</dbReference>
<dbReference type="InterPro" id="IPR001767">
    <property type="entry name" value="Hedgehog_Hint"/>
</dbReference>
<dbReference type="InterPro" id="IPR006141">
    <property type="entry name" value="Intein_N"/>
</dbReference>
<dbReference type="PROSITE" id="PS50817">
    <property type="entry name" value="INTEIN_N_TER"/>
    <property type="match status" value="1"/>
</dbReference>
<dbReference type="EnsemblMetazoa" id="PPA07004.1">
    <property type="protein sequence ID" value="PPA07004.1"/>
    <property type="gene ID" value="WBGene00096558"/>
</dbReference>
<dbReference type="SUPFAM" id="SSF51294">
    <property type="entry name" value="Hedgehog/intein (Hint) domain"/>
    <property type="match status" value="1"/>
</dbReference>
<reference evidence="4" key="2">
    <citation type="submission" date="2022-06" db="UniProtKB">
        <authorList>
            <consortium name="EnsemblMetazoa"/>
        </authorList>
    </citation>
    <scope>IDENTIFICATION</scope>
    <source>
        <strain evidence="4">PS312</strain>
    </source>
</reference>
<dbReference type="PANTHER" id="PTHR46706:SF12">
    <property type="entry name" value="PROTEIN QUA-1-RELATED"/>
    <property type="match status" value="1"/>
</dbReference>
<comment type="subcellular location">
    <subcellularLocation>
        <location evidence="1">Secreted</location>
        <location evidence="1">Extracellular space</location>
    </subcellularLocation>
</comment>
<dbReference type="PRINTS" id="PR00632">
    <property type="entry name" value="SONICHHOG"/>
</dbReference>
<accession>A0A2A6B4G8</accession>
<dbReference type="GO" id="GO:0016540">
    <property type="term" value="P:protein autoprocessing"/>
    <property type="evidence" value="ECO:0007669"/>
    <property type="project" value="InterPro"/>
</dbReference>
<dbReference type="InterPro" id="IPR003586">
    <property type="entry name" value="Hint_dom_C"/>
</dbReference>
<dbReference type="OrthoDB" id="5212at2759"/>
<reference evidence="5" key="1">
    <citation type="journal article" date="2008" name="Nat. Genet.">
        <title>The Pristionchus pacificus genome provides a unique perspective on nematode lifestyle and parasitism.</title>
        <authorList>
            <person name="Dieterich C."/>
            <person name="Clifton S.W."/>
            <person name="Schuster L.N."/>
            <person name="Chinwalla A."/>
            <person name="Delehaunty K."/>
            <person name="Dinkelacker I."/>
            <person name="Fulton L."/>
            <person name="Fulton R."/>
            <person name="Godfrey J."/>
            <person name="Minx P."/>
            <person name="Mitreva M."/>
            <person name="Roeseler W."/>
            <person name="Tian H."/>
            <person name="Witte H."/>
            <person name="Yang S.P."/>
            <person name="Wilson R.K."/>
            <person name="Sommer R.J."/>
        </authorList>
    </citation>
    <scope>NUCLEOTIDE SEQUENCE [LARGE SCALE GENOMIC DNA]</scope>
    <source>
        <strain evidence="5">PS312</strain>
    </source>
</reference>
<dbReference type="GO" id="GO:0005576">
    <property type="term" value="C:extracellular region"/>
    <property type="evidence" value="ECO:0007669"/>
    <property type="project" value="UniProtKB-SubCell"/>
</dbReference>
<dbReference type="Proteomes" id="UP000005239">
    <property type="component" value="Unassembled WGS sequence"/>
</dbReference>